<keyword evidence="5" id="KW-0479">Metal-binding</keyword>
<dbReference type="SUPFAM" id="SSF57667">
    <property type="entry name" value="beta-beta-alpha zinc fingers"/>
    <property type="match status" value="1"/>
</dbReference>
<dbReference type="STRING" id="253628.A0A0D2A246"/>
<dbReference type="AlphaFoldDB" id="A0A0D2A246"/>
<dbReference type="EMBL" id="KN847559">
    <property type="protein sequence ID" value="KIW00838.1"/>
    <property type="molecule type" value="Genomic_DNA"/>
</dbReference>
<dbReference type="HOGENOM" id="CLU_117291_1_1_1"/>
<proteinExistence type="inferred from homology"/>
<evidence type="ECO:0000256" key="3">
    <source>
        <dbReference type="ARBA" id="ARBA00022490"/>
    </source>
</evidence>
<keyword evidence="14" id="KW-1185">Reference proteome</keyword>
<comment type="subcellular location">
    <subcellularLocation>
        <location evidence="2">Cytoplasm</location>
    </subcellularLocation>
    <subcellularLocation>
        <location evidence="1">Nucleus</location>
    </subcellularLocation>
</comment>
<evidence type="ECO:0000256" key="10">
    <source>
        <dbReference type="PROSITE-ProRule" id="PRU00042"/>
    </source>
</evidence>
<name>A0A0D2A246_9PEZI</name>
<dbReference type="OrthoDB" id="24683at2759"/>
<evidence type="ECO:0000256" key="11">
    <source>
        <dbReference type="SAM" id="MobiDB-lite"/>
    </source>
</evidence>
<feature type="compositionally biased region" description="Basic and acidic residues" evidence="11">
    <location>
        <begin position="114"/>
        <end position="127"/>
    </location>
</feature>
<dbReference type="SMART" id="SM00451">
    <property type="entry name" value="ZnF_U1"/>
    <property type="match status" value="1"/>
</dbReference>
<dbReference type="GeneID" id="27315571"/>
<evidence type="ECO:0000256" key="4">
    <source>
        <dbReference type="ARBA" id="ARBA00022517"/>
    </source>
</evidence>
<evidence type="ECO:0000256" key="8">
    <source>
        <dbReference type="ARBA" id="ARBA00023242"/>
    </source>
</evidence>
<dbReference type="InterPro" id="IPR051879">
    <property type="entry name" value="C2H2-ZF_Maturation_Protein"/>
</dbReference>
<dbReference type="GO" id="GO:0005737">
    <property type="term" value="C:cytoplasm"/>
    <property type="evidence" value="ECO:0007669"/>
    <property type="project" value="UniProtKB-SubCell"/>
</dbReference>
<dbReference type="Proteomes" id="UP000053259">
    <property type="component" value="Unassembled WGS sequence"/>
</dbReference>
<dbReference type="InParanoid" id="A0A0D2A246"/>
<dbReference type="RefSeq" id="XP_016210707.1">
    <property type="nucleotide sequence ID" value="XM_016361381.1"/>
</dbReference>
<evidence type="ECO:0000256" key="1">
    <source>
        <dbReference type="ARBA" id="ARBA00004123"/>
    </source>
</evidence>
<dbReference type="InterPro" id="IPR003604">
    <property type="entry name" value="Matrin/U1-like-C_Znf_C2H2"/>
</dbReference>
<dbReference type="PANTHER" id="PTHR46095:SF1">
    <property type="entry name" value="ZINC FINGER PROTEIN 593"/>
    <property type="match status" value="1"/>
</dbReference>
<evidence type="ECO:0000256" key="7">
    <source>
        <dbReference type="ARBA" id="ARBA00022833"/>
    </source>
</evidence>
<evidence type="ECO:0000313" key="13">
    <source>
        <dbReference type="EMBL" id="KIW00838.1"/>
    </source>
</evidence>
<organism evidence="13 14">
    <name type="scientific">Verruconis gallopava</name>
    <dbReference type="NCBI Taxonomy" id="253628"/>
    <lineage>
        <taxon>Eukaryota</taxon>
        <taxon>Fungi</taxon>
        <taxon>Dikarya</taxon>
        <taxon>Ascomycota</taxon>
        <taxon>Pezizomycotina</taxon>
        <taxon>Dothideomycetes</taxon>
        <taxon>Pleosporomycetidae</taxon>
        <taxon>Venturiales</taxon>
        <taxon>Sympoventuriaceae</taxon>
        <taxon>Verruconis</taxon>
    </lineage>
</organism>
<keyword evidence="8" id="KW-0539">Nucleus</keyword>
<dbReference type="InterPro" id="IPR022755">
    <property type="entry name" value="Znf_C2H2_jaz"/>
</dbReference>
<evidence type="ECO:0000256" key="2">
    <source>
        <dbReference type="ARBA" id="ARBA00004496"/>
    </source>
</evidence>
<keyword evidence="6 10" id="KW-0863">Zinc-finger</keyword>
<evidence type="ECO:0000259" key="12">
    <source>
        <dbReference type="PROSITE" id="PS50157"/>
    </source>
</evidence>
<dbReference type="PROSITE" id="PS00028">
    <property type="entry name" value="ZINC_FINGER_C2H2_1"/>
    <property type="match status" value="1"/>
</dbReference>
<sequence>MPAIRGSDSKKKTRRMTRGLDEIVADLADPAHLARYQQYKGDASDLPGGGLHYCVECAKWFDTASNLAAHGKGKVHKRRLKELKEMAEGRGPPSQREAEEAAGLGVDNGVMTRKQRDGMDVDDGKGG</sequence>
<keyword evidence="3" id="KW-0963">Cytoplasm</keyword>
<dbReference type="FunCoup" id="A0A0D2A246">
    <property type="interactions" value="368"/>
</dbReference>
<dbReference type="Gene3D" id="3.30.160.60">
    <property type="entry name" value="Classic Zinc Finger"/>
    <property type="match status" value="1"/>
</dbReference>
<keyword evidence="7" id="KW-0862">Zinc</keyword>
<comment type="similarity">
    <text evidence="9">Belongs to the ZNF593/BUD20 C2H2-type zinc-finger protein family.</text>
</comment>
<dbReference type="PANTHER" id="PTHR46095">
    <property type="entry name" value="ZINC FINGER PROTEIN 593"/>
    <property type="match status" value="1"/>
</dbReference>
<keyword evidence="4" id="KW-0690">Ribosome biogenesis</keyword>
<evidence type="ECO:0000256" key="6">
    <source>
        <dbReference type="ARBA" id="ARBA00022771"/>
    </source>
</evidence>
<dbReference type="GO" id="GO:0003676">
    <property type="term" value="F:nucleic acid binding"/>
    <property type="evidence" value="ECO:0007669"/>
    <property type="project" value="InterPro"/>
</dbReference>
<dbReference type="GO" id="GO:0008270">
    <property type="term" value="F:zinc ion binding"/>
    <property type="evidence" value="ECO:0007669"/>
    <property type="project" value="UniProtKB-KW"/>
</dbReference>
<dbReference type="GO" id="GO:0005634">
    <property type="term" value="C:nucleus"/>
    <property type="evidence" value="ECO:0007669"/>
    <property type="project" value="UniProtKB-SubCell"/>
</dbReference>
<gene>
    <name evidence="13" type="ORF">PV09_07598</name>
</gene>
<evidence type="ECO:0000313" key="14">
    <source>
        <dbReference type="Proteomes" id="UP000053259"/>
    </source>
</evidence>
<dbReference type="GO" id="GO:0042254">
    <property type="term" value="P:ribosome biogenesis"/>
    <property type="evidence" value="ECO:0007669"/>
    <property type="project" value="UniProtKB-KW"/>
</dbReference>
<dbReference type="InterPro" id="IPR013087">
    <property type="entry name" value="Znf_C2H2_type"/>
</dbReference>
<evidence type="ECO:0000256" key="5">
    <source>
        <dbReference type="ARBA" id="ARBA00022723"/>
    </source>
</evidence>
<dbReference type="Pfam" id="PF12171">
    <property type="entry name" value="zf-C2H2_jaz"/>
    <property type="match status" value="1"/>
</dbReference>
<feature type="domain" description="C2H2-type" evidence="12">
    <location>
        <begin position="52"/>
        <end position="81"/>
    </location>
</feature>
<dbReference type="PROSITE" id="PS50157">
    <property type="entry name" value="ZINC_FINGER_C2H2_2"/>
    <property type="match status" value="1"/>
</dbReference>
<feature type="region of interest" description="Disordered" evidence="11">
    <location>
        <begin position="85"/>
        <end position="127"/>
    </location>
</feature>
<dbReference type="InterPro" id="IPR036236">
    <property type="entry name" value="Znf_C2H2_sf"/>
</dbReference>
<accession>A0A0D2A246</accession>
<evidence type="ECO:0000256" key="9">
    <source>
        <dbReference type="ARBA" id="ARBA00038064"/>
    </source>
</evidence>
<reference evidence="13 14" key="1">
    <citation type="submission" date="2015-01" db="EMBL/GenBank/DDBJ databases">
        <title>The Genome Sequence of Ochroconis gallopava CBS43764.</title>
        <authorList>
            <consortium name="The Broad Institute Genomics Platform"/>
            <person name="Cuomo C."/>
            <person name="de Hoog S."/>
            <person name="Gorbushina A."/>
            <person name="Stielow B."/>
            <person name="Teixiera M."/>
            <person name="Abouelleil A."/>
            <person name="Chapman S.B."/>
            <person name="Priest M."/>
            <person name="Young S.K."/>
            <person name="Wortman J."/>
            <person name="Nusbaum C."/>
            <person name="Birren B."/>
        </authorList>
    </citation>
    <scope>NUCLEOTIDE SEQUENCE [LARGE SCALE GENOMIC DNA]</scope>
    <source>
        <strain evidence="13 14">CBS 43764</strain>
    </source>
</reference>
<dbReference type="VEuPathDB" id="FungiDB:PV09_07598"/>
<protein>
    <recommendedName>
        <fullName evidence="12">C2H2-type domain-containing protein</fullName>
    </recommendedName>
</protein>